<evidence type="ECO:0000313" key="2">
    <source>
        <dbReference type="Proteomes" id="UP000265520"/>
    </source>
</evidence>
<dbReference type="AlphaFoldDB" id="A0A392SJW0"/>
<feature type="non-terminal residue" evidence="1">
    <location>
        <position position="1"/>
    </location>
</feature>
<dbReference type="EMBL" id="LXQA010390902">
    <property type="protein sequence ID" value="MCI48737.1"/>
    <property type="molecule type" value="Genomic_DNA"/>
</dbReference>
<organism evidence="1 2">
    <name type="scientific">Trifolium medium</name>
    <dbReference type="NCBI Taxonomy" id="97028"/>
    <lineage>
        <taxon>Eukaryota</taxon>
        <taxon>Viridiplantae</taxon>
        <taxon>Streptophyta</taxon>
        <taxon>Embryophyta</taxon>
        <taxon>Tracheophyta</taxon>
        <taxon>Spermatophyta</taxon>
        <taxon>Magnoliopsida</taxon>
        <taxon>eudicotyledons</taxon>
        <taxon>Gunneridae</taxon>
        <taxon>Pentapetalae</taxon>
        <taxon>rosids</taxon>
        <taxon>fabids</taxon>
        <taxon>Fabales</taxon>
        <taxon>Fabaceae</taxon>
        <taxon>Papilionoideae</taxon>
        <taxon>50 kb inversion clade</taxon>
        <taxon>NPAAA clade</taxon>
        <taxon>Hologalegina</taxon>
        <taxon>IRL clade</taxon>
        <taxon>Trifolieae</taxon>
        <taxon>Trifolium</taxon>
    </lineage>
</organism>
<name>A0A392SJW0_9FABA</name>
<accession>A0A392SJW0</accession>
<proteinExistence type="predicted"/>
<comment type="caution">
    <text evidence="1">The sequence shown here is derived from an EMBL/GenBank/DDBJ whole genome shotgun (WGS) entry which is preliminary data.</text>
</comment>
<evidence type="ECO:0000313" key="1">
    <source>
        <dbReference type="EMBL" id="MCI48737.1"/>
    </source>
</evidence>
<protein>
    <submittedName>
        <fullName evidence="1">Uncharacterized protein</fullName>
    </submittedName>
</protein>
<dbReference type="Proteomes" id="UP000265520">
    <property type="component" value="Unassembled WGS sequence"/>
</dbReference>
<reference evidence="1 2" key="1">
    <citation type="journal article" date="2018" name="Front. Plant Sci.">
        <title>Red Clover (Trifolium pratense) and Zigzag Clover (T. medium) - A Picture of Genomic Similarities and Differences.</title>
        <authorList>
            <person name="Dluhosova J."/>
            <person name="Istvanek J."/>
            <person name="Nedelnik J."/>
            <person name="Repkova J."/>
        </authorList>
    </citation>
    <scope>NUCLEOTIDE SEQUENCE [LARGE SCALE GENOMIC DNA]</scope>
    <source>
        <strain evidence="2">cv. 10/8</strain>
        <tissue evidence="1">Leaf</tissue>
    </source>
</reference>
<keyword evidence="2" id="KW-1185">Reference proteome</keyword>
<sequence length="30" mass="3175">RGGGAMRSASAPPFPCPVVRFHLLFLPPVP</sequence>